<proteinExistence type="predicted"/>
<dbReference type="Proteomes" id="UP001152755">
    <property type="component" value="Unassembled WGS sequence"/>
</dbReference>
<keyword evidence="3" id="KW-1185">Reference proteome</keyword>
<evidence type="ECO:0000256" key="1">
    <source>
        <dbReference type="SAM" id="MobiDB-lite"/>
    </source>
</evidence>
<dbReference type="EMBL" id="JANRHA010000010">
    <property type="protein sequence ID" value="MDG3015866.1"/>
    <property type="molecule type" value="Genomic_DNA"/>
</dbReference>
<reference evidence="2" key="1">
    <citation type="submission" date="2022-08" db="EMBL/GenBank/DDBJ databases">
        <title>Genome analysis of Corynebacteriales strain.</title>
        <authorList>
            <person name="Lee S.D."/>
        </authorList>
    </citation>
    <scope>NUCLEOTIDE SEQUENCE</scope>
    <source>
        <strain evidence="2">D3-21</strain>
    </source>
</reference>
<evidence type="ECO:0000313" key="2">
    <source>
        <dbReference type="EMBL" id="MDG3015866.1"/>
    </source>
</evidence>
<accession>A0A9X4M297</accession>
<name>A0A9X4M297_9ACTN</name>
<organism evidence="2 3">
    <name type="scientific">Speluncibacter jeojiensis</name>
    <dbReference type="NCBI Taxonomy" id="2710754"/>
    <lineage>
        <taxon>Bacteria</taxon>
        <taxon>Bacillati</taxon>
        <taxon>Actinomycetota</taxon>
        <taxon>Actinomycetes</taxon>
        <taxon>Mycobacteriales</taxon>
        <taxon>Speluncibacteraceae</taxon>
        <taxon>Speluncibacter</taxon>
    </lineage>
</organism>
<sequence length="127" mass="13358">MSGTLKVDLAAFGELIDTVGRAADALKQSSGALKNVSARDLGTHSLDSAAARFQDRWGYGIEKIAYASATMVDGLKETRTTYAKAEESNQSLMKMFEAPLSAGGSGPAPQSPASQRVPGILNMDPHE</sequence>
<dbReference type="AlphaFoldDB" id="A0A9X4M297"/>
<comment type="caution">
    <text evidence="2">The sequence shown here is derived from an EMBL/GenBank/DDBJ whole genome shotgun (WGS) entry which is preliminary data.</text>
</comment>
<feature type="region of interest" description="Disordered" evidence="1">
    <location>
        <begin position="98"/>
        <end position="127"/>
    </location>
</feature>
<gene>
    <name evidence="2" type="ORF">NVS88_14990</name>
</gene>
<dbReference type="RefSeq" id="WP_332520282.1">
    <property type="nucleotide sequence ID" value="NZ_JANRHA010000010.1"/>
</dbReference>
<evidence type="ECO:0000313" key="3">
    <source>
        <dbReference type="Proteomes" id="UP001152755"/>
    </source>
</evidence>
<protein>
    <submittedName>
        <fullName evidence="2">Uncharacterized protein</fullName>
    </submittedName>
</protein>